<evidence type="ECO:0000313" key="1">
    <source>
        <dbReference type="EMBL" id="TGO52940.1"/>
    </source>
</evidence>
<reference evidence="1 2" key="1">
    <citation type="submission" date="2017-12" db="EMBL/GenBank/DDBJ databases">
        <title>Comparative genomics of Botrytis spp.</title>
        <authorList>
            <person name="Valero-Jimenez C.A."/>
            <person name="Tapia P."/>
            <person name="Veloso J."/>
            <person name="Silva-Moreno E."/>
            <person name="Staats M."/>
            <person name="Valdes J.H."/>
            <person name="Van Kan J.A.L."/>
        </authorList>
    </citation>
    <scope>NUCLEOTIDE SEQUENCE [LARGE SCALE GENOMIC DNA]</scope>
    <source>
        <strain evidence="1 2">MUCL11595</strain>
    </source>
</reference>
<dbReference type="EMBL" id="PQXN01000132">
    <property type="protein sequence ID" value="TGO52940.1"/>
    <property type="molecule type" value="Genomic_DNA"/>
</dbReference>
<keyword evidence="2" id="KW-1185">Reference proteome</keyword>
<sequence length="72" mass="8005">MPNSLESREMEEPLRYVGEIDGGGGWWRTSFYLFGARHETLSELVIRGLQAVKTDHSKIALDAGFPVSLPGK</sequence>
<evidence type="ECO:0000313" key="2">
    <source>
        <dbReference type="Proteomes" id="UP000297527"/>
    </source>
</evidence>
<accession>A0A4Z1I2L3</accession>
<name>A0A4Z1I2L3_9HELO</name>
<gene>
    <name evidence="1" type="ORF">BCON_0132g00070</name>
</gene>
<dbReference type="Proteomes" id="UP000297527">
    <property type="component" value="Unassembled WGS sequence"/>
</dbReference>
<dbReference type="AlphaFoldDB" id="A0A4Z1I2L3"/>
<protein>
    <submittedName>
        <fullName evidence="1">Uncharacterized protein</fullName>
    </submittedName>
</protein>
<organism evidence="1 2">
    <name type="scientific">Botryotinia convoluta</name>
    <dbReference type="NCBI Taxonomy" id="54673"/>
    <lineage>
        <taxon>Eukaryota</taxon>
        <taxon>Fungi</taxon>
        <taxon>Dikarya</taxon>
        <taxon>Ascomycota</taxon>
        <taxon>Pezizomycotina</taxon>
        <taxon>Leotiomycetes</taxon>
        <taxon>Helotiales</taxon>
        <taxon>Sclerotiniaceae</taxon>
        <taxon>Botryotinia</taxon>
    </lineage>
</organism>
<comment type="caution">
    <text evidence="1">The sequence shown here is derived from an EMBL/GenBank/DDBJ whole genome shotgun (WGS) entry which is preliminary data.</text>
</comment>
<proteinExistence type="predicted"/>